<sequence>MMYDTDSECGNAAPLTLHYGNHHVYLMAEIQQAGDEHSDMELMCEQGATIRAHSLVLASVSPLVRRLLKEDNVCMYHNLVLQFPEIKESHMKTVLDFIYTGQASVLENEFGEVVSLLNLLEIRSDTWQRAMYESTSPSSPPPPGQPPSAASSDVSTRTDPENLSPASRCDVHPKKRRRRSSVPVNLSIDTKNEEDTSISQSNWRVSKFEESHRKLRRRSSSPFDDYAHHHERDYHHNGFQPFPKREPHWVETEYRSSQLQYSCEVNLPYMDPAEPNLDPETEETNDSDSKDARLNPADYVVTPRKRKKQPGFQNSPAQNPPFVPMYFHEMAFRHQKITQSLSSFVHHPFGSTAQQPLTLPRTTDDGGRDTPLPRTPIYMGRSRSQDSGVYRPPPPPPPLHPPPPPPPDNDCSPPPPSGQPTQSSSFGGFPENGSPWKPSSDVKPITLQPCTASSESAVEVQHHHQPHQHSSPASVAGPASAASSSDTEDKSSGCVGGAGREYKCTYCGKQFGMSWNLKTHLRVHTGEKPFACRLCVAMFKQKAHLLKHLCSVHRNVISPGTSAADQETAAAFNCCFCQMTFDTLQQLVRHFSGPHNNLLLTKNLNA</sequence>
<evidence type="ECO:0000256" key="10">
    <source>
        <dbReference type="ARBA" id="ARBA00023163"/>
    </source>
</evidence>
<dbReference type="GeneID" id="100164149"/>
<feature type="compositionally biased region" description="Pro residues" evidence="13">
    <location>
        <begin position="391"/>
        <end position="418"/>
    </location>
</feature>
<dbReference type="Gene3D" id="3.30.710.10">
    <property type="entry name" value="Potassium Channel Kv1.1, Chain A"/>
    <property type="match status" value="1"/>
</dbReference>
<dbReference type="EnsemblMetazoa" id="XM_008187353.3">
    <property type="protein sequence ID" value="XP_008185575.1"/>
    <property type="gene ID" value="LOC100164149"/>
</dbReference>
<evidence type="ECO:0000256" key="12">
    <source>
        <dbReference type="PROSITE-ProRule" id="PRU00042"/>
    </source>
</evidence>
<accession>A0A8R2A5C6</accession>
<evidence type="ECO:0000256" key="8">
    <source>
        <dbReference type="ARBA" id="ARBA00023015"/>
    </source>
</evidence>
<dbReference type="Gene3D" id="3.30.160.60">
    <property type="entry name" value="Classic Zinc Finger"/>
    <property type="match status" value="2"/>
</dbReference>
<dbReference type="Pfam" id="PF00651">
    <property type="entry name" value="BTB"/>
    <property type="match status" value="1"/>
</dbReference>
<keyword evidence="17" id="KW-1185">Reference proteome</keyword>
<feature type="domain" description="C2H2-type" evidence="15">
    <location>
        <begin position="530"/>
        <end position="553"/>
    </location>
</feature>
<keyword evidence="8" id="KW-0805">Transcription regulation</keyword>
<evidence type="ECO:0000256" key="13">
    <source>
        <dbReference type="SAM" id="MobiDB-lite"/>
    </source>
</evidence>
<evidence type="ECO:0000256" key="11">
    <source>
        <dbReference type="ARBA" id="ARBA00023242"/>
    </source>
</evidence>
<feature type="compositionally biased region" description="Polar residues" evidence="13">
    <location>
        <begin position="351"/>
        <end position="361"/>
    </location>
</feature>
<dbReference type="InterPro" id="IPR051497">
    <property type="entry name" value="Dev/Hematopoietic_TF"/>
</dbReference>
<evidence type="ECO:0000256" key="2">
    <source>
        <dbReference type="ARBA" id="ARBA00004123"/>
    </source>
</evidence>
<dbReference type="PANTHER" id="PTHR45993">
    <property type="entry name" value="B-CELL LYMPHOMA/LEUKEMIA 11"/>
    <property type="match status" value="1"/>
</dbReference>
<feature type="compositionally biased region" description="Acidic residues" evidence="13">
    <location>
        <begin position="277"/>
        <end position="286"/>
    </location>
</feature>
<evidence type="ECO:0000256" key="7">
    <source>
        <dbReference type="ARBA" id="ARBA00022833"/>
    </source>
</evidence>
<dbReference type="GO" id="GO:0003700">
    <property type="term" value="F:DNA-binding transcription factor activity"/>
    <property type="evidence" value="ECO:0007669"/>
    <property type="project" value="TreeGrafter"/>
</dbReference>
<comment type="function">
    <text evidence="1">May be involved in transcriptional regulation.</text>
</comment>
<feature type="domain" description="C2H2-type" evidence="15">
    <location>
        <begin position="502"/>
        <end position="529"/>
    </location>
</feature>
<keyword evidence="11" id="KW-0539">Nucleus</keyword>
<dbReference type="PROSITE" id="PS50097">
    <property type="entry name" value="BTB"/>
    <property type="match status" value="1"/>
</dbReference>
<evidence type="ECO:0000256" key="5">
    <source>
        <dbReference type="ARBA" id="ARBA00022737"/>
    </source>
</evidence>
<dbReference type="SUPFAM" id="SSF57667">
    <property type="entry name" value="beta-beta-alpha zinc fingers"/>
    <property type="match status" value="1"/>
</dbReference>
<feature type="region of interest" description="Disordered" evidence="13">
    <location>
        <begin position="348"/>
        <end position="495"/>
    </location>
</feature>
<dbReference type="PROSITE" id="PS50157">
    <property type="entry name" value="ZINC_FINGER_C2H2_2"/>
    <property type="match status" value="2"/>
</dbReference>
<feature type="region of interest" description="Disordered" evidence="13">
    <location>
        <begin position="131"/>
        <end position="242"/>
    </location>
</feature>
<dbReference type="GO" id="GO:0006357">
    <property type="term" value="P:regulation of transcription by RNA polymerase II"/>
    <property type="evidence" value="ECO:0007669"/>
    <property type="project" value="TreeGrafter"/>
</dbReference>
<evidence type="ECO:0000256" key="9">
    <source>
        <dbReference type="ARBA" id="ARBA00023125"/>
    </source>
</evidence>
<protein>
    <recommendedName>
        <fullName evidence="18">Transcription factor Ken</fullName>
    </recommendedName>
</protein>
<keyword evidence="6 12" id="KW-0863">Zinc-finger</keyword>
<dbReference type="InterPro" id="IPR013087">
    <property type="entry name" value="Znf_C2H2_type"/>
</dbReference>
<keyword evidence="10" id="KW-0804">Transcription</keyword>
<keyword evidence="4" id="KW-0479">Metal-binding</keyword>
<name>A0A8R2A5C6_ACYPI</name>
<organism evidence="16 17">
    <name type="scientific">Acyrthosiphon pisum</name>
    <name type="common">Pea aphid</name>
    <dbReference type="NCBI Taxonomy" id="7029"/>
    <lineage>
        <taxon>Eukaryota</taxon>
        <taxon>Metazoa</taxon>
        <taxon>Ecdysozoa</taxon>
        <taxon>Arthropoda</taxon>
        <taxon>Hexapoda</taxon>
        <taxon>Insecta</taxon>
        <taxon>Pterygota</taxon>
        <taxon>Neoptera</taxon>
        <taxon>Paraneoptera</taxon>
        <taxon>Hemiptera</taxon>
        <taxon>Sternorrhyncha</taxon>
        <taxon>Aphidomorpha</taxon>
        <taxon>Aphidoidea</taxon>
        <taxon>Aphididae</taxon>
        <taxon>Macrosiphini</taxon>
        <taxon>Acyrthosiphon</taxon>
    </lineage>
</organism>
<dbReference type="InterPro" id="IPR000210">
    <property type="entry name" value="BTB/POZ_dom"/>
</dbReference>
<dbReference type="InterPro" id="IPR011333">
    <property type="entry name" value="SKP1/BTB/POZ_sf"/>
</dbReference>
<reference evidence="17" key="1">
    <citation type="submission" date="2010-06" db="EMBL/GenBank/DDBJ databases">
        <authorList>
            <person name="Jiang H."/>
            <person name="Abraham K."/>
            <person name="Ali S."/>
            <person name="Alsbrooks S.L."/>
            <person name="Anim B.N."/>
            <person name="Anosike U.S."/>
            <person name="Attaway T."/>
            <person name="Bandaranaike D.P."/>
            <person name="Battles P.K."/>
            <person name="Bell S.N."/>
            <person name="Bell A.V."/>
            <person name="Beltran B."/>
            <person name="Bickham C."/>
            <person name="Bustamante Y."/>
            <person name="Caleb T."/>
            <person name="Canada A."/>
            <person name="Cardenas V."/>
            <person name="Carter K."/>
            <person name="Chacko J."/>
            <person name="Chandrabose M.N."/>
            <person name="Chavez D."/>
            <person name="Chavez A."/>
            <person name="Chen L."/>
            <person name="Chu H.-S."/>
            <person name="Claassen K.J."/>
            <person name="Cockrell R."/>
            <person name="Collins M."/>
            <person name="Cooper J.A."/>
            <person name="Cree A."/>
            <person name="Curry S.M."/>
            <person name="Da Y."/>
            <person name="Dao M.D."/>
            <person name="Das B."/>
            <person name="Davila M.-L."/>
            <person name="Davy-Carroll L."/>
            <person name="Denson S."/>
            <person name="Dinh H."/>
            <person name="Ebong V.E."/>
            <person name="Edwards J.R."/>
            <person name="Egan A."/>
            <person name="El-Daye J."/>
            <person name="Escobedo L."/>
            <person name="Fernandez S."/>
            <person name="Fernando P.R."/>
            <person name="Flagg N."/>
            <person name="Forbes L.D."/>
            <person name="Fowler R.G."/>
            <person name="Fu Q."/>
            <person name="Gabisi R.A."/>
            <person name="Ganer J."/>
            <person name="Garbino Pronczuk A."/>
            <person name="Garcia R.M."/>
            <person name="Garner T."/>
            <person name="Garrett T.E."/>
            <person name="Gonzalez D.A."/>
            <person name="Hamid H."/>
            <person name="Hawkins E.S."/>
            <person name="Hirani K."/>
            <person name="Hogues M.E."/>
            <person name="Hollins B."/>
            <person name="Hsiao C.-H."/>
            <person name="Jabil R."/>
            <person name="James M.L."/>
            <person name="Jhangiani S.N."/>
            <person name="Johnson B."/>
            <person name="Johnson Q."/>
            <person name="Joshi V."/>
            <person name="Kalu J.B."/>
            <person name="Kam C."/>
            <person name="Kashfia A."/>
            <person name="Keebler J."/>
            <person name="Kisamo H."/>
            <person name="Kovar C.L."/>
            <person name="Lago L.A."/>
            <person name="Lai C.-Y."/>
            <person name="Laidlaw J."/>
            <person name="Lara F."/>
            <person name="Le T.-K."/>
            <person name="Lee S.L."/>
            <person name="Legall F.H."/>
            <person name="Lemon S.J."/>
            <person name="Lewis L.R."/>
            <person name="Li B."/>
            <person name="Liu Y."/>
            <person name="Liu Y.-S."/>
            <person name="Lopez J."/>
            <person name="Lozado R.J."/>
            <person name="Lu J."/>
            <person name="Madu R.C."/>
            <person name="Maheshwari M."/>
            <person name="Maheshwari R."/>
            <person name="Malloy K."/>
            <person name="Martinez E."/>
            <person name="Mathew T."/>
            <person name="Mercado I.C."/>
            <person name="Mercado C."/>
            <person name="Meyer B."/>
            <person name="Montgomery K."/>
            <person name="Morgan M.B."/>
            <person name="Munidasa M."/>
            <person name="Nazareth L.V."/>
            <person name="Nelson J."/>
            <person name="Ng B.M."/>
            <person name="Nguyen N.B."/>
            <person name="Nguyen P.Q."/>
            <person name="Nguyen T."/>
            <person name="Obregon M."/>
            <person name="Okwuonu G.O."/>
            <person name="Onwere C.G."/>
            <person name="Orozco G."/>
            <person name="Parra A."/>
            <person name="Patel S."/>
            <person name="Patil S."/>
            <person name="Perez A."/>
            <person name="Perez Y."/>
            <person name="Pham C."/>
            <person name="Primus E.L."/>
            <person name="Pu L.-L."/>
            <person name="Puazo M."/>
            <person name="Qin X."/>
            <person name="Quiroz J.B."/>
            <person name="Reese J."/>
            <person name="Richards S."/>
            <person name="Rives C.M."/>
            <person name="Robberts R."/>
            <person name="Ruiz S.J."/>
            <person name="Ruiz M.J."/>
            <person name="Santibanez J."/>
            <person name="Schneider B.W."/>
            <person name="Sisson I."/>
            <person name="Smith M."/>
            <person name="Sodergren E."/>
            <person name="Song X.-Z."/>
            <person name="Song B.B."/>
            <person name="Summersgill H."/>
            <person name="Thelus R."/>
            <person name="Thornton R.D."/>
            <person name="Trejos Z.Y."/>
            <person name="Usmani K."/>
            <person name="Vattathil S."/>
            <person name="Villasana D."/>
            <person name="Walker D.L."/>
            <person name="Wang S."/>
            <person name="Wang K."/>
            <person name="White C.S."/>
            <person name="Williams A.C."/>
            <person name="Williamson J."/>
            <person name="Wilson K."/>
            <person name="Woghiren I.O."/>
            <person name="Woodworth J.R."/>
            <person name="Worley K.C."/>
            <person name="Wright R.A."/>
            <person name="Wu W."/>
            <person name="Young L."/>
            <person name="Zhang L."/>
            <person name="Zhang J."/>
            <person name="Zhu Y."/>
            <person name="Muzny D.M."/>
            <person name="Weinstock G."/>
            <person name="Gibbs R.A."/>
        </authorList>
    </citation>
    <scope>NUCLEOTIDE SEQUENCE [LARGE SCALE GENOMIC DNA]</scope>
    <source>
        <strain evidence="17">LSR1</strain>
    </source>
</reference>
<comment type="similarity">
    <text evidence="3">Belongs to the krueppel C2H2-type zinc-finger protein family.</text>
</comment>
<comment type="subcellular location">
    <subcellularLocation>
        <location evidence="2">Nucleus</location>
    </subcellularLocation>
</comment>
<keyword evidence="5" id="KW-0677">Repeat</keyword>
<feature type="region of interest" description="Disordered" evidence="13">
    <location>
        <begin position="269"/>
        <end position="320"/>
    </location>
</feature>
<evidence type="ECO:0000313" key="17">
    <source>
        <dbReference type="Proteomes" id="UP000007819"/>
    </source>
</evidence>
<dbReference type="SMART" id="SM00355">
    <property type="entry name" value="ZnF_C2H2"/>
    <property type="match status" value="3"/>
</dbReference>
<feature type="compositionally biased region" description="Basic and acidic residues" evidence="13">
    <location>
        <begin position="225"/>
        <end position="236"/>
    </location>
</feature>
<dbReference type="OrthoDB" id="8117402at2759"/>
<evidence type="ECO:0000256" key="1">
    <source>
        <dbReference type="ARBA" id="ARBA00003767"/>
    </source>
</evidence>
<feature type="compositionally biased region" description="Low complexity" evidence="13">
    <location>
        <begin position="468"/>
        <end position="485"/>
    </location>
</feature>
<dbReference type="RefSeq" id="XP_001950072.2">
    <property type="nucleotide sequence ID" value="XM_001950037.4"/>
</dbReference>
<dbReference type="Proteomes" id="UP000007819">
    <property type="component" value="Chromosome A1"/>
</dbReference>
<dbReference type="GO" id="GO:0000978">
    <property type="term" value="F:RNA polymerase II cis-regulatory region sequence-specific DNA binding"/>
    <property type="evidence" value="ECO:0007669"/>
    <property type="project" value="TreeGrafter"/>
</dbReference>
<evidence type="ECO:0000256" key="4">
    <source>
        <dbReference type="ARBA" id="ARBA00022723"/>
    </source>
</evidence>
<evidence type="ECO:0000256" key="3">
    <source>
        <dbReference type="ARBA" id="ARBA00006991"/>
    </source>
</evidence>
<dbReference type="EnsemblMetazoa" id="XM_001950037.5">
    <property type="protein sequence ID" value="XP_001950072.2"/>
    <property type="gene ID" value="LOC100164149"/>
</dbReference>
<evidence type="ECO:0000256" key="6">
    <source>
        <dbReference type="ARBA" id="ARBA00022771"/>
    </source>
</evidence>
<feature type="compositionally biased region" description="Low complexity" evidence="13">
    <location>
        <begin position="419"/>
        <end position="429"/>
    </location>
</feature>
<evidence type="ECO:0000259" key="15">
    <source>
        <dbReference type="PROSITE" id="PS50157"/>
    </source>
</evidence>
<keyword evidence="9" id="KW-0238">DNA-binding</keyword>
<dbReference type="PROSITE" id="PS00028">
    <property type="entry name" value="ZINC_FINGER_C2H2_1"/>
    <property type="match status" value="3"/>
</dbReference>
<dbReference type="Pfam" id="PF00096">
    <property type="entry name" value="zf-C2H2"/>
    <property type="match status" value="1"/>
</dbReference>
<feature type="domain" description="BTB" evidence="14">
    <location>
        <begin position="38"/>
        <end position="107"/>
    </location>
</feature>
<evidence type="ECO:0000313" key="16">
    <source>
        <dbReference type="EnsemblMetazoa" id="XP_001950072.2"/>
    </source>
</evidence>
<dbReference type="SMART" id="SM00225">
    <property type="entry name" value="BTB"/>
    <property type="match status" value="1"/>
</dbReference>
<dbReference type="SUPFAM" id="SSF54695">
    <property type="entry name" value="POZ domain"/>
    <property type="match status" value="1"/>
</dbReference>
<dbReference type="CTD" id="37785"/>
<evidence type="ECO:0008006" key="18">
    <source>
        <dbReference type="Google" id="ProtNLM"/>
    </source>
</evidence>
<dbReference type="KEGG" id="api:100164149"/>
<dbReference type="RefSeq" id="XP_008185575.1">
    <property type="nucleotide sequence ID" value="XM_008187353.2"/>
</dbReference>
<dbReference type="FunFam" id="3.30.160.60:FF:002059">
    <property type="entry name" value="transcription factor Ken"/>
    <property type="match status" value="1"/>
</dbReference>
<dbReference type="GO" id="GO:0008270">
    <property type="term" value="F:zinc ion binding"/>
    <property type="evidence" value="ECO:0007669"/>
    <property type="project" value="UniProtKB-KW"/>
</dbReference>
<dbReference type="InterPro" id="IPR036236">
    <property type="entry name" value="Znf_C2H2_sf"/>
</dbReference>
<proteinExistence type="inferred from homology"/>
<evidence type="ECO:0000259" key="14">
    <source>
        <dbReference type="PROSITE" id="PS50097"/>
    </source>
</evidence>
<dbReference type="GO" id="GO:0005634">
    <property type="term" value="C:nucleus"/>
    <property type="evidence" value="ECO:0007669"/>
    <property type="project" value="UniProtKB-SubCell"/>
</dbReference>
<dbReference type="FunFam" id="3.30.160.60:FF:000226">
    <property type="entry name" value="Zinc finger protein 236 variant"/>
    <property type="match status" value="1"/>
</dbReference>
<keyword evidence="7" id="KW-0862">Zinc</keyword>
<dbReference type="PANTHER" id="PTHR45993:SF7">
    <property type="entry name" value="TRANSCRIPTION FACTOR KEN"/>
    <property type="match status" value="1"/>
</dbReference>
<reference evidence="16" key="2">
    <citation type="submission" date="2022-06" db="UniProtKB">
        <authorList>
            <consortium name="EnsemblMetazoa"/>
        </authorList>
    </citation>
    <scope>IDENTIFICATION</scope>
</reference>
<dbReference type="AlphaFoldDB" id="A0A8R2A5C6"/>